<dbReference type="InterPro" id="IPR049326">
    <property type="entry name" value="Rhodopsin_dom_fungi"/>
</dbReference>
<dbReference type="EMBL" id="MU004198">
    <property type="protein sequence ID" value="KAF2489885.1"/>
    <property type="molecule type" value="Genomic_DNA"/>
</dbReference>
<evidence type="ECO:0000256" key="2">
    <source>
        <dbReference type="ARBA" id="ARBA00022692"/>
    </source>
</evidence>
<dbReference type="InterPro" id="IPR052337">
    <property type="entry name" value="SAT4-like"/>
</dbReference>
<feature type="transmembrane region" description="Helical" evidence="7">
    <location>
        <begin position="12"/>
        <end position="35"/>
    </location>
</feature>
<gene>
    <name evidence="9" type="ORF">BU16DRAFT_544240</name>
</gene>
<feature type="domain" description="Rhodopsin" evidence="8">
    <location>
        <begin position="31"/>
        <end position="270"/>
    </location>
</feature>
<evidence type="ECO:0000313" key="10">
    <source>
        <dbReference type="Proteomes" id="UP000799750"/>
    </source>
</evidence>
<protein>
    <recommendedName>
        <fullName evidence="8">Rhodopsin domain-containing protein</fullName>
    </recommendedName>
</protein>
<evidence type="ECO:0000256" key="1">
    <source>
        <dbReference type="ARBA" id="ARBA00004141"/>
    </source>
</evidence>
<dbReference type="AlphaFoldDB" id="A0A6A6QBW5"/>
<feature type="transmembrane region" description="Helical" evidence="7">
    <location>
        <begin position="207"/>
        <end position="227"/>
    </location>
</feature>
<keyword evidence="2 7" id="KW-0812">Transmembrane</keyword>
<dbReference type="OrthoDB" id="5421689at2759"/>
<sequence>MVEQHTKQSRQTDAYACLAITFFAALLCMALRLAARRVTKVPLWYDDWLGIIAFMFAMVWSGLLIWWLQSGFGLFLIEIDMPVDQVLERSKLILWNAEIFYAFSLAFSKLSILAFYWRMFKNSNIKKPIIVLFVSAIVWLILRTFMAIFHCVPVQAFWKSNVKGTCNINDSKFFFGTVLAHLIIDIAILILPIMQIRKLQLPITKKAAVIAMFMFGFFVCIASIVVLSESLKYDTSSPEMAWNVAPIIIWATAEVNLAIVSACLPMLRPIWLLATRHSLSKGTSSGNNGPYAAQSSDMFTHQASAGGKELGTITINKKSRASDEEGDGDSTYKLASSSHREGSISDNSDYHGYTHDGNLHGPSTVITGQNRSGEDRDAEESWAGIGGMRGIVVTNEIGVRVSRAK</sequence>
<reference evidence="9" key="1">
    <citation type="journal article" date="2020" name="Stud. Mycol.">
        <title>101 Dothideomycetes genomes: a test case for predicting lifestyles and emergence of pathogens.</title>
        <authorList>
            <person name="Haridas S."/>
            <person name="Albert R."/>
            <person name="Binder M."/>
            <person name="Bloem J."/>
            <person name="Labutti K."/>
            <person name="Salamov A."/>
            <person name="Andreopoulos B."/>
            <person name="Baker S."/>
            <person name="Barry K."/>
            <person name="Bills G."/>
            <person name="Bluhm B."/>
            <person name="Cannon C."/>
            <person name="Castanera R."/>
            <person name="Culley D."/>
            <person name="Daum C."/>
            <person name="Ezra D."/>
            <person name="Gonzalez J."/>
            <person name="Henrissat B."/>
            <person name="Kuo A."/>
            <person name="Liang C."/>
            <person name="Lipzen A."/>
            <person name="Lutzoni F."/>
            <person name="Magnuson J."/>
            <person name="Mondo S."/>
            <person name="Nolan M."/>
            <person name="Ohm R."/>
            <person name="Pangilinan J."/>
            <person name="Park H.-J."/>
            <person name="Ramirez L."/>
            <person name="Alfaro M."/>
            <person name="Sun H."/>
            <person name="Tritt A."/>
            <person name="Yoshinaga Y."/>
            <person name="Zwiers L.-H."/>
            <person name="Turgeon B."/>
            <person name="Goodwin S."/>
            <person name="Spatafora J."/>
            <person name="Crous P."/>
            <person name="Grigoriev I."/>
        </authorList>
    </citation>
    <scope>NUCLEOTIDE SEQUENCE</scope>
    <source>
        <strain evidence="9">CBS 269.34</strain>
    </source>
</reference>
<dbReference type="Pfam" id="PF20684">
    <property type="entry name" value="Fung_rhodopsin"/>
    <property type="match status" value="1"/>
</dbReference>
<name>A0A6A6QBW5_9PEZI</name>
<feature type="transmembrane region" description="Helical" evidence="7">
    <location>
        <begin position="247"/>
        <end position="267"/>
    </location>
</feature>
<feature type="transmembrane region" description="Helical" evidence="7">
    <location>
        <begin position="47"/>
        <end position="68"/>
    </location>
</feature>
<evidence type="ECO:0000259" key="8">
    <source>
        <dbReference type="Pfam" id="PF20684"/>
    </source>
</evidence>
<evidence type="ECO:0000256" key="7">
    <source>
        <dbReference type="SAM" id="Phobius"/>
    </source>
</evidence>
<dbReference type="PANTHER" id="PTHR33048:SF47">
    <property type="entry name" value="INTEGRAL MEMBRANE PROTEIN-RELATED"/>
    <property type="match status" value="1"/>
</dbReference>
<evidence type="ECO:0000256" key="4">
    <source>
        <dbReference type="ARBA" id="ARBA00023136"/>
    </source>
</evidence>
<proteinExistence type="inferred from homology"/>
<accession>A0A6A6QBW5</accession>
<keyword evidence="10" id="KW-1185">Reference proteome</keyword>
<keyword evidence="3 7" id="KW-1133">Transmembrane helix</keyword>
<comment type="similarity">
    <text evidence="5">Belongs to the SAT4 family.</text>
</comment>
<dbReference type="PANTHER" id="PTHR33048">
    <property type="entry name" value="PTH11-LIKE INTEGRAL MEMBRANE PROTEIN (AFU_ORTHOLOGUE AFUA_5G11245)"/>
    <property type="match status" value="1"/>
</dbReference>
<dbReference type="GO" id="GO:0016020">
    <property type="term" value="C:membrane"/>
    <property type="evidence" value="ECO:0007669"/>
    <property type="project" value="UniProtKB-SubCell"/>
</dbReference>
<evidence type="ECO:0000256" key="6">
    <source>
        <dbReference type="SAM" id="MobiDB-lite"/>
    </source>
</evidence>
<feature type="compositionally biased region" description="Basic and acidic residues" evidence="6">
    <location>
        <begin position="338"/>
        <end position="358"/>
    </location>
</feature>
<keyword evidence="4 7" id="KW-0472">Membrane</keyword>
<comment type="subcellular location">
    <subcellularLocation>
        <location evidence="1">Membrane</location>
        <topology evidence="1">Multi-pass membrane protein</topology>
    </subcellularLocation>
</comment>
<evidence type="ECO:0000256" key="5">
    <source>
        <dbReference type="ARBA" id="ARBA00038359"/>
    </source>
</evidence>
<evidence type="ECO:0000256" key="3">
    <source>
        <dbReference type="ARBA" id="ARBA00022989"/>
    </source>
</evidence>
<feature type="region of interest" description="Disordered" evidence="6">
    <location>
        <begin position="318"/>
        <end position="382"/>
    </location>
</feature>
<feature type="transmembrane region" description="Helical" evidence="7">
    <location>
        <begin position="129"/>
        <end position="158"/>
    </location>
</feature>
<feature type="transmembrane region" description="Helical" evidence="7">
    <location>
        <begin position="173"/>
        <end position="195"/>
    </location>
</feature>
<organism evidence="9 10">
    <name type="scientific">Lophium mytilinum</name>
    <dbReference type="NCBI Taxonomy" id="390894"/>
    <lineage>
        <taxon>Eukaryota</taxon>
        <taxon>Fungi</taxon>
        <taxon>Dikarya</taxon>
        <taxon>Ascomycota</taxon>
        <taxon>Pezizomycotina</taxon>
        <taxon>Dothideomycetes</taxon>
        <taxon>Pleosporomycetidae</taxon>
        <taxon>Mytilinidiales</taxon>
        <taxon>Mytilinidiaceae</taxon>
        <taxon>Lophium</taxon>
    </lineage>
</organism>
<feature type="transmembrane region" description="Helical" evidence="7">
    <location>
        <begin position="99"/>
        <end position="117"/>
    </location>
</feature>
<dbReference type="Proteomes" id="UP000799750">
    <property type="component" value="Unassembled WGS sequence"/>
</dbReference>
<evidence type="ECO:0000313" key="9">
    <source>
        <dbReference type="EMBL" id="KAF2489885.1"/>
    </source>
</evidence>